<dbReference type="RefSeq" id="WP_149296068.1">
    <property type="nucleotide sequence ID" value="NZ_CP043473.1"/>
</dbReference>
<sequence>MRIASVSADLSSQFTQTQTASIRQTVTVSQPPPAAPDNVQLSQQGVRSLQSAMLQGDTNGLLGLVKAILEKAFGIQIWLWDGQSPAKNDSGAAAPPPTPAVTTLQEIDYQETQQLNFAAQGQIATQDGKQFQFSLNLSMSSRYQYHSSTSSQSGGQPHDPLMITLGPDAGGFSGATVNFDLENNGQASQLPFPSNGGWLVLDKNGDGKINNGGELFGPQTGDGFADLAKYDANHDGVIDESDPVYAQLKIWTGRLTDGSDQTETLQQAHIGAILLPSVRAPLTIRRDAASATPTAQMQSAGVYLKDDGQAGLVSQVDVYG</sequence>
<evidence type="ECO:0000313" key="1">
    <source>
        <dbReference type="EMBL" id="QEL55707.1"/>
    </source>
</evidence>
<reference evidence="1 2" key="1">
    <citation type="submission" date="2019-08" db="EMBL/GenBank/DDBJ databases">
        <title>Chromobacterium paludis, a novel bacterium isolated from a Maryland marsh pond.</title>
        <authorList>
            <person name="Blackburn M.B."/>
            <person name="Gundersen-Rindal D.E."/>
        </authorList>
    </citation>
    <scope>NUCLEOTIDE SEQUENCE [LARGE SCALE GENOMIC DNA]</scope>
    <source>
        <strain evidence="2">IIBBL 257-1</strain>
    </source>
</reference>
<dbReference type="KEGG" id="chrm:FYK34_09065"/>
<dbReference type="AlphaFoldDB" id="A0A5C1DI62"/>
<gene>
    <name evidence="1" type="ORF">FYK34_09065</name>
</gene>
<proteinExistence type="predicted"/>
<dbReference type="PANTHER" id="PTHR39431:SF1">
    <property type="entry name" value="FRPA_C-RELATED PROTEIN"/>
    <property type="match status" value="1"/>
</dbReference>
<dbReference type="Proteomes" id="UP000322079">
    <property type="component" value="Chromosome"/>
</dbReference>
<name>A0A5C1DI62_9NEIS</name>
<organism evidence="1 2">
    <name type="scientific">Chromobacterium paludis</name>
    <dbReference type="NCBI Taxonomy" id="2605945"/>
    <lineage>
        <taxon>Bacteria</taxon>
        <taxon>Pseudomonadati</taxon>
        <taxon>Pseudomonadota</taxon>
        <taxon>Betaproteobacteria</taxon>
        <taxon>Neisseriales</taxon>
        <taxon>Chromobacteriaceae</taxon>
        <taxon>Chromobacterium</taxon>
    </lineage>
</organism>
<evidence type="ECO:0008006" key="3">
    <source>
        <dbReference type="Google" id="ProtNLM"/>
    </source>
</evidence>
<keyword evidence="2" id="KW-1185">Reference proteome</keyword>
<protein>
    <recommendedName>
        <fullName evidence="3">VCBS repeat-containing protein</fullName>
    </recommendedName>
</protein>
<evidence type="ECO:0000313" key="2">
    <source>
        <dbReference type="Proteomes" id="UP000322079"/>
    </source>
</evidence>
<dbReference type="EMBL" id="CP043473">
    <property type="protein sequence ID" value="QEL55707.1"/>
    <property type="molecule type" value="Genomic_DNA"/>
</dbReference>
<dbReference type="PANTHER" id="PTHR39431">
    <property type="entry name" value="FRPA/C-RELATED PROTEIN"/>
    <property type="match status" value="1"/>
</dbReference>
<accession>A0A5C1DI62</accession>